<comment type="caution">
    <text evidence="5">The sequence shown here is derived from an EMBL/GenBank/DDBJ whole genome shotgun (WGS) entry which is preliminary data.</text>
</comment>
<gene>
    <name evidence="5" type="ORF">WJX72_008592</name>
</gene>
<evidence type="ECO:0000313" key="5">
    <source>
        <dbReference type="EMBL" id="KAK9824216.1"/>
    </source>
</evidence>
<dbReference type="EMBL" id="JALJOR010000002">
    <property type="protein sequence ID" value="KAK9824216.1"/>
    <property type="molecule type" value="Genomic_DNA"/>
</dbReference>
<organism evidence="5 6">
    <name type="scientific">[Myrmecia] bisecta</name>
    <dbReference type="NCBI Taxonomy" id="41462"/>
    <lineage>
        <taxon>Eukaryota</taxon>
        <taxon>Viridiplantae</taxon>
        <taxon>Chlorophyta</taxon>
        <taxon>core chlorophytes</taxon>
        <taxon>Trebouxiophyceae</taxon>
        <taxon>Trebouxiales</taxon>
        <taxon>Trebouxiaceae</taxon>
        <taxon>Myrmecia</taxon>
    </lineage>
</organism>
<dbReference type="InterPro" id="IPR051147">
    <property type="entry name" value="CFAP_domain-containing"/>
</dbReference>
<feature type="region of interest" description="Disordered" evidence="3">
    <location>
        <begin position="620"/>
        <end position="699"/>
    </location>
</feature>
<proteinExistence type="predicted"/>
<dbReference type="GO" id="GO:0005856">
    <property type="term" value="C:cytoskeleton"/>
    <property type="evidence" value="ECO:0007669"/>
    <property type="project" value="UniProtKB-ARBA"/>
</dbReference>
<evidence type="ECO:0000256" key="1">
    <source>
        <dbReference type="ARBA" id="ARBA00023054"/>
    </source>
</evidence>
<evidence type="ECO:0000256" key="2">
    <source>
        <dbReference type="SAM" id="Coils"/>
    </source>
</evidence>
<keyword evidence="1 2" id="KW-0175">Coiled coil</keyword>
<dbReference type="PANTHER" id="PTHR21683:SF3">
    <property type="entry name" value="CILIA AND FLAGELLA ASSOCIATED PROTEIN 100"/>
    <property type="match status" value="1"/>
</dbReference>
<keyword evidence="6" id="KW-1185">Reference proteome</keyword>
<dbReference type="Pfam" id="PF13863">
    <property type="entry name" value="DUF4200"/>
    <property type="match status" value="1"/>
</dbReference>
<evidence type="ECO:0000313" key="6">
    <source>
        <dbReference type="Proteomes" id="UP001489004"/>
    </source>
</evidence>
<evidence type="ECO:0000259" key="4">
    <source>
        <dbReference type="Pfam" id="PF13863"/>
    </source>
</evidence>
<reference evidence="5 6" key="1">
    <citation type="journal article" date="2024" name="Nat. Commun.">
        <title>Phylogenomics reveals the evolutionary origins of lichenization in chlorophyte algae.</title>
        <authorList>
            <person name="Puginier C."/>
            <person name="Libourel C."/>
            <person name="Otte J."/>
            <person name="Skaloud P."/>
            <person name="Haon M."/>
            <person name="Grisel S."/>
            <person name="Petersen M."/>
            <person name="Berrin J.G."/>
            <person name="Delaux P.M."/>
            <person name="Dal Grande F."/>
            <person name="Keller J."/>
        </authorList>
    </citation>
    <scope>NUCLEOTIDE SEQUENCE [LARGE SCALE GENOMIC DNA]</scope>
    <source>
        <strain evidence="5 6">SAG 2043</strain>
    </source>
</reference>
<feature type="domain" description="DUF4200" evidence="4">
    <location>
        <begin position="153"/>
        <end position="270"/>
    </location>
</feature>
<feature type="region of interest" description="Disordered" evidence="3">
    <location>
        <begin position="28"/>
        <end position="57"/>
    </location>
</feature>
<dbReference type="Proteomes" id="UP001489004">
    <property type="component" value="Unassembled WGS sequence"/>
</dbReference>
<dbReference type="AlphaFoldDB" id="A0AAW1QRK4"/>
<name>A0AAW1QRK4_9CHLO</name>
<sequence length="699" mass="78588">MASLNRSSSIASDASKLQTQLSQTFSTAHLGGTKHPHDPPTSSTMNTTLPAPTHEPDPLVNPFVLPNDEEIFMLQEEEKRRKQALIMSLKSLPVHLKPTFCSQIQATVARDAGGVKHSSSKLVKRDPARELSAAAMTLAPDHRRPEKENMTEFIAKKREIFLVQMSLDTKRAEITKLEERALQREEALKKSEQMLEEDALRFDAFLKENDEKVQEAIKKAEVEAKAKQDKVLEIKRLNAAMAVIRSELNKYEEQLEDCKKYKAFLDKITPHEWFAERLQERDKKRKEREERWQAECKAVRKQKQDAKDAKAKAEHDYANARTQQEAERAEQAIQDSTAALKEILRMKEPPPPADVEEEDTEQAMYFQHPKTLLVIFGQLEEQNLFLIQNAQETEEALEELRAKQRDTRARMDADSEGLKLQIEQLQAAILASSEKCRLLKERAQQNFEGAMGISSHDVTLDQLASKIAEVYERCGFDRDASMSTLQMLTNIETKLEEYLSVTDLMPAELVEAAEKAREKERRSVAREDKILQQKSEHEARVKRALERAAAPVFKKTGKPVMFRSQPLRKKVVVEVDRNNDEEAELEEFLAQPRKLEKAAVAAAAAAVLLNGAPAFAGSLSDKLPDSSPPVNPELFTRDLGEGRKLQPDRDQLKDTVGRTPAPTPFANSERGTPDVKAEGQALPGIAQTLGKPASGTGGN</sequence>
<feature type="coiled-coil region" evidence="2">
    <location>
        <begin position="383"/>
        <end position="442"/>
    </location>
</feature>
<feature type="region of interest" description="Disordered" evidence="3">
    <location>
        <begin position="303"/>
        <end position="331"/>
    </location>
</feature>
<accession>A0AAW1QRK4</accession>
<feature type="compositionally biased region" description="Basic and acidic residues" evidence="3">
    <location>
        <begin position="635"/>
        <end position="656"/>
    </location>
</feature>
<evidence type="ECO:0000256" key="3">
    <source>
        <dbReference type="SAM" id="MobiDB-lite"/>
    </source>
</evidence>
<feature type="compositionally biased region" description="Polar residues" evidence="3">
    <location>
        <begin position="40"/>
        <end position="50"/>
    </location>
</feature>
<feature type="compositionally biased region" description="Basic and acidic residues" evidence="3">
    <location>
        <begin position="303"/>
        <end position="330"/>
    </location>
</feature>
<feature type="coiled-coil region" evidence="2">
    <location>
        <begin position="167"/>
        <end position="261"/>
    </location>
</feature>
<dbReference type="InterPro" id="IPR025252">
    <property type="entry name" value="DUF4200"/>
</dbReference>
<dbReference type="PANTHER" id="PTHR21683">
    <property type="entry name" value="COILED-COIL DOMAIN-CONTAINING PROTEIN 42 LIKE-2-LIKE-RELATED"/>
    <property type="match status" value="1"/>
</dbReference>
<protein>
    <recommendedName>
        <fullName evidence="4">DUF4200 domain-containing protein</fullName>
    </recommendedName>
</protein>